<reference evidence="2" key="1">
    <citation type="journal article" date="2014" name="Int. J. Syst. Evol. Microbiol.">
        <title>Complete genome sequence of Corynebacterium casei LMG S-19264T (=DSM 44701T), isolated from a smear-ripened cheese.</title>
        <authorList>
            <consortium name="US DOE Joint Genome Institute (JGI-PGF)"/>
            <person name="Walter F."/>
            <person name="Albersmeier A."/>
            <person name="Kalinowski J."/>
            <person name="Ruckert C."/>
        </authorList>
    </citation>
    <scope>NUCLEOTIDE SEQUENCE</scope>
    <source>
        <strain evidence="2">CGMCC 1.14984</strain>
    </source>
</reference>
<keyword evidence="5" id="KW-1185">Reference proteome</keyword>
<sequence length="127" mass="14619">MAIEETREETADPAEENGRIASFAAFFPFYLREHSEPTCRRLHYIGTGLTLIAYAAAVLVNPWWLLAAPLAGYGFAWFAHFKYERNKPATFKYPLWSLMSDYRMFFLWVTGKLEPYLDAAGVPADKR</sequence>
<dbReference type="RefSeq" id="WP_155140144.1">
    <property type="nucleotide sequence ID" value="NZ_BMGZ01000002.1"/>
</dbReference>
<dbReference type="Proteomes" id="UP000621856">
    <property type="component" value="Unassembled WGS sequence"/>
</dbReference>
<keyword evidence="1" id="KW-0472">Membrane</keyword>
<dbReference type="PANTHER" id="PTHR34205:SF2">
    <property type="entry name" value="DUF962 DOMAIN-CONTAINING PROTEIN"/>
    <property type="match status" value="1"/>
</dbReference>
<feature type="transmembrane region" description="Helical" evidence="1">
    <location>
        <begin position="66"/>
        <end position="83"/>
    </location>
</feature>
<proteinExistence type="predicted"/>
<evidence type="ECO:0000313" key="4">
    <source>
        <dbReference type="Proteomes" id="UP000621856"/>
    </source>
</evidence>
<dbReference type="InterPro" id="IPR009305">
    <property type="entry name" value="Mpo1-like"/>
</dbReference>
<comment type="caution">
    <text evidence="2">The sequence shown here is derived from an EMBL/GenBank/DDBJ whole genome shotgun (WGS) entry which is preliminary data.</text>
</comment>
<evidence type="ECO:0000313" key="2">
    <source>
        <dbReference type="EMBL" id="GGH97994.1"/>
    </source>
</evidence>
<evidence type="ECO:0000256" key="1">
    <source>
        <dbReference type="SAM" id="Phobius"/>
    </source>
</evidence>
<dbReference type="AlphaFoldDB" id="A0A8J3A845"/>
<keyword evidence="1" id="KW-1133">Transmembrane helix</keyword>
<reference evidence="3 5" key="2">
    <citation type="submission" date="2020-02" db="EMBL/GenBank/DDBJ databases">
        <title>Genome sequence of Parvularcula flava strain NH6-79.</title>
        <authorList>
            <person name="Abdul Karim M.H."/>
            <person name="Lam M.Q."/>
            <person name="Chen S.J."/>
            <person name="Yahya A."/>
            <person name="Shahir S."/>
            <person name="Shamsir M.S."/>
            <person name="Chong C.S."/>
        </authorList>
    </citation>
    <scope>NUCLEOTIDE SEQUENCE [LARGE SCALE GENOMIC DNA]</scope>
    <source>
        <strain evidence="3 5">NH6-79</strain>
    </source>
</reference>
<dbReference type="PANTHER" id="PTHR34205">
    <property type="entry name" value="TRANSMEMBRANE PROTEIN"/>
    <property type="match status" value="1"/>
</dbReference>
<name>A0A8J3A845_9PROT</name>
<evidence type="ECO:0000313" key="5">
    <source>
        <dbReference type="Proteomes" id="UP000818603"/>
    </source>
</evidence>
<dbReference type="Proteomes" id="UP000818603">
    <property type="component" value="Unassembled WGS sequence"/>
</dbReference>
<dbReference type="EMBL" id="VCJR02000002">
    <property type="protein sequence ID" value="NHK28276.1"/>
    <property type="molecule type" value="Genomic_DNA"/>
</dbReference>
<protein>
    <submittedName>
        <fullName evidence="3">DUF962 domain-containing protein</fullName>
    </submittedName>
</protein>
<accession>A0A8J3A845</accession>
<evidence type="ECO:0000313" key="3">
    <source>
        <dbReference type="EMBL" id="NHK28276.1"/>
    </source>
</evidence>
<keyword evidence="1" id="KW-0812">Transmembrane</keyword>
<feature type="transmembrane region" description="Helical" evidence="1">
    <location>
        <begin position="42"/>
        <end position="60"/>
    </location>
</feature>
<reference evidence="2" key="3">
    <citation type="submission" date="2020-09" db="EMBL/GenBank/DDBJ databases">
        <authorList>
            <person name="Sun Q."/>
            <person name="Zhou Y."/>
        </authorList>
    </citation>
    <scope>NUCLEOTIDE SEQUENCE</scope>
    <source>
        <strain evidence="2">CGMCC 1.14984</strain>
    </source>
</reference>
<dbReference type="EMBL" id="BMGZ01000002">
    <property type="protein sequence ID" value="GGH97994.1"/>
    <property type="molecule type" value="Genomic_DNA"/>
</dbReference>
<gene>
    <name evidence="3" type="ORF">FF098_010200</name>
    <name evidence="2" type="ORF">GCM10011355_20540</name>
</gene>
<organism evidence="2 4">
    <name type="scientific">Aquisalinus luteolus</name>
    <dbReference type="NCBI Taxonomy" id="1566827"/>
    <lineage>
        <taxon>Bacteria</taxon>
        <taxon>Pseudomonadati</taxon>
        <taxon>Pseudomonadota</taxon>
        <taxon>Alphaproteobacteria</taxon>
        <taxon>Parvularculales</taxon>
        <taxon>Parvularculaceae</taxon>
        <taxon>Aquisalinus</taxon>
    </lineage>
</organism>
<dbReference type="Pfam" id="PF06127">
    <property type="entry name" value="Mpo1-like"/>
    <property type="match status" value="1"/>
</dbReference>